<evidence type="ECO:0000256" key="2">
    <source>
        <dbReference type="ARBA" id="ARBA00007525"/>
    </source>
</evidence>
<keyword evidence="9" id="KW-1185">Reference proteome</keyword>
<reference evidence="8" key="2">
    <citation type="submission" date="2021-09" db="EMBL/GenBank/DDBJ databases">
        <authorList>
            <person name="Jia N."/>
            <person name="Wang J."/>
            <person name="Shi W."/>
            <person name="Du L."/>
            <person name="Sun Y."/>
            <person name="Zhan W."/>
            <person name="Jiang J."/>
            <person name="Wang Q."/>
            <person name="Zhang B."/>
            <person name="Ji P."/>
            <person name="Sakyi L.B."/>
            <person name="Cui X."/>
            <person name="Yuan T."/>
            <person name="Jiang B."/>
            <person name="Yang W."/>
            <person name="Lam T.T.-Y."/>
            <person name="Chang Q."/>
            <person name="Ding S."/>
            <person name="Wang X."/>
            <person name="Zhu J."/>
            <person name="Ruan X."/>
            <person name="Zhao L."/>
            <person name="Wei J."/>
            <person name="Que T."/>
            <person name="Du C."/>
            <person name="Cheng J."/>
            <person name="Dai P."/>
            <person name="Han X."/>
            <person name="Huang E."/>
            <person name="Gao Y."/>
            <person name="Liu J."/>
            <person name="Shao H."/>
            <person name="Ye R."/>
            <person name="Li L."/>
            <person name="Wei W."/>
            <person name="Wang X."/>
            <person name="Wang C."/>
            <person name="Huo Q."/>
            <person name="Li W."/>
            <person name="Guo W."/>
            <person name="Chen H."/>
            <person name="Chen S."/>
            <person name="Zhou L."/>
            <person name="Zhou L."/>
            <person name="Ni X."/>
            <person name="Tian J."/>
            <person name="Zhou Y."/>
            <person name="Sheng Y."/>
            <person name="Liu T."/>
            <person name="Pan Y."/>
            <person name="Xia L."/>
            <person name="Li J."/>
            <person name="Zhao F."/>
            <person name="Cao W."/>
        </authorList>
    </citation>
    <scope>NUCLEOTIDE SEQUENCE</scope>
    <source>
        <strain evidence="8">Rsan-2018</strain>
        <tissue evidence="8">Larvae</tissue>
    </source>
</reference>
<proteinExistence type="inferred from homology"/>
<comment type="similarity">
    <text evidence="2">Belongs to the MAP7 family.</text>
</comment>
<evidence type="ECO:0000313" key="9">
    <source>
        <dbReference type="Proteomes" id="UP000821837"/>
    </source>
</evidence>
<dbReference type="VEuPathDB" id="VectorBase:RSAN_053596"/>
<gene>
    <name evidence="8" type="ORF">HPB52_017329</name>
</gene>
<protein>
    <submittedName>
        <fullName evidence="8">Uncharacterized protein</fullName>
    </submittedName>
</protein>
<evidence type="ECO:0000256" key="1">
    <source>
        <dbReference type="ARBA" id="ARBA00004245"/>
    </source>
</evidence>
<reference evidence="8" key="1">
    <citation type="journal article" date="2020" name="Cell">
        <title>Large-Scale Comparative Analyses of Tick Genomes Elucidate Their Genetic Diversity and Vector Capacities.</title>
        <authorList>
            <consortium name="Tick Genome and Microbiome Consortium (TIGMIC)"/>
            <person name="Jia N."/>
            <person name="Wang J."/>
            <person name="Shi W."/>
            <person name="Du L."/>
            <person name="Sun Y."/>
            <person name="Zhan W."/>
            <person name="Jiang J.F."/>
            <person name="Wang Q."/>
            <person name="Zhang B."/>
            <person name="Ji P."/>
            <person name="Bell-Sakyi L."/>
            <person name="Cui X.M."/>
            <person name="Yuan T.T."/>
            <person name="Jiang B.G."/>
            <person name="Yang W.F."/>
            <person name="Lam T.T."/>
            <person name="Chang Q.C."/>
            <person name="Ding S.J."/>
            <person name="Wang X.J."/>
            <person name="Zhu J.G."/>
            <person name="Ruan X.D."/>
            <person name="Zhao L."/>
            <person name="Wei J.T."/>
            <person name="Ye R.Z."/>
            <person name="Que T.C."/>
            <person name="Du C.H."/>
            <person name="Zhou Y.H."/>
            <person name="Cheng J.X."/>
            <person name="Dai P.F."/>
            <person name="Guo W.B."/>
            <person name="Han X.H."/>
            <person name="Huang E.J."/>
            <person name="Li L.F."/>
            <person name="Wei W."/>
            <person name="Gao Y.C."/>
            <person name="Liu J.Z."/>
            <person name="Shao H.Z."/>
            <person name="Wang X."/>
            <person name="Wang C.C."/>
            <person name="Yang T.C."/>
            <person name="Huo Q.B."/>
            <person name="Li W."/>
            <person name="Chen H.Y."/>
            <person name="Chen S.E."/>
            <person name="Zhou L.G."/>
            <person name="Ni X.B."/>
            <person name="Tian J.H."/>
            <person name="Sheng Y."/>
            <person name="Liu T."/>
            <person name="Pan Y.S."/>
            <person name="Xia L.Y."/>
            <person name="Li J."/>
            <person name="Zhao F."/>
            <person name="Cao W.C."/>
        </authorList>
    </citation>
    <scope>NUCLEOTIDE SEQUENCE</scope>
    <source>
        <strain evidence="8">Rsan-2018</strain>
    </source>
</reference>
<evidence type="ECO:0000256" key="3">
    <source>
        <dbReference type="ARBA" id="ARBA00022490"/>
    </source>
</evidence>
<feature type="compositionally biased region" description="Basic and acidic residues" evidence="7">
    <location>
        <begin position="258"/>
        <end position="285"/>
    </location>
</feature>
<evidence type="ECO:0000256" key="4">
    <source>
        <dbReference type="ARBA" id="ARBA00023054"/>
    </source>
</evidence>
<dbReference type="GO" id="GO:0000226">
    <property type="term" value="P:microtubule cytoskeleton organization"/>
    <property type="evidence" value="ECO:0007669"/>
    <property type="project" value="TreeGrafter"/>
</dbReference>
<evidence type="ECO:0000256" key="6">
    <source>
        <dbReference type="SAM" id="Coils"/>
    </source>
</evidence>
<dbReference type="GO" id="GO:0015630">
    <property type="term" value="C:microtubule cytoskeleton"/>
    <property type="evidence" value="ECO:0007669"/>
    <property type="project" value="TreeGrafter"/>
</dbReference>
<feature type="compositionally biased region" description="Basic and acidic residues" evidence="7">
    <location>
        <begin position="183"/>
        <end position="194"/>
    </location>
</feature>
<evidence type="ECO:0000256" key="7">
    <source>
        <dbReference type="SAM" id="MobiDB-lite"/>
    </source>
</evidence>
<dbReference type="Proteomes" id="UP000821837">
    <property type="component" value="Chromosome 5"/>
</dbReference>
<feature type="compositionally biased region" description="Basic and acidic residues" evidence="7">
    <location>
        <begin position="210"/>
        <end position="228"/>
    </location>
</feature>
<feature type="region of interest" description="Disordered" evidence="7">
    <location>
        <begin position="210"/>
        <end position="308"/>
    </location>
</feature>
<evidence type="ECO:0000313" key="8">
    <source>
        <dbReference type="EMBL" id="KAH7952034.1"/>
    </source>
</evidence>
<feature type="compositionally biased region" description="Polar residues" evidence="7">
    <location>
        <begin position="242"/>
        <end position="257"/>
    </location>
</feature>
<comment type="caution">
    <text evidence="8">The sequence shown here is derived from an EMBL/GenBank/DDBJ whole genome shotgun (WGS) entry which is preliminary data.</text>
</comment>
<dbReference type="AlphaFoldDB" id="A0A9D4PS32"/>
<dbReference type="PANTHER" id="PTHR15073:SF1">
    <property type="entry name" value="RETICULOCYTE-BINDING PROTEIN HOMOLOG 2A"/>
    <property type="match status" value="1"/>
</dbReference>
<feature type="region of interest" description="Disordered" evidence="7">
    <location>
        <begin position="168"/>
        <end position="194"/>
    </location>
</feature>
<dbReference type="Pfam" id="PF05672">
    <property type="entry name" value="MAP7"/>
    <property type="match status" value="1"/>
</dbReference>
<dbReference type="EMBL" id="JABSTV010001251">
    <property type="protein sequence ID" value="KAH7952034.1"/>
    <property type="molecule type" value="Genomic_DNA"/>
</dbReference>
<dbReference type="VEuPathDB" id="VectorBase:RSAN_047726"/>
<dbReference type="PANTHER" id="PTHR15073">
    <property type="entry name" value="MICROTUBULE-ASSOCIATED PROTEIN"/>
    <property type="match status" value="1"/>
</dbReference>
<name>A0A9D4PS32_RHISA</name>
<feature type="compositionally biased region" description="Polar residues" evidence="7">
    <location>
        <begin position="510"/>
        <end position="520"/>
    </location>
</feature>
<sequence>MVSEVGSEPTPTYVDQKSRLTHIAGQGFSLASAALDHSAILKRAWRLQELDQQARAAQHYREQLEEERRRRIEEMRQRDHVGSRWRNARLIWEADHERKEAMAKRNMERESSTQHCKSYEHEFCFWQLQQRLRENRKSVSGRRRNNSGVPRRSSCAWLSNSVVRRKRNFSGPLRSSKSGRLRSKAEREEQERKAREEAERQRKELEERLKREEAERAERKKRVEEIMSRTRRRGGKDHPAGNSPSVLGRSSPQLPQDKSSDDKGTATQQEHKPEAAAREPEDVAKDMGSGEQQGGSLGNVAMPAAGSADCENGRGTIVESVNNVVTEAVTFFVVRKGRQATLGLHACQQFGLVPKAVDSVRCSEPAPEKAFPDLFQGTGCVGKRYRMVLREDAVPVVHPARWVPLALREPLRQELERMETASIIKKVDVPTEWTEDQRMLRRNRQHLLRIPGNGTSQDQDQDTDSPEDMFDRDKSQDCNTPGEQSHRDQQGMVEPTTITQGADHEGDNFSDVTSESLDKT</sequence>
<accession>A0A9D4PS32</accession>
<dbReference type="InterPro" id="IPR008604">
    <property type="entry name" value="MAP7_fam"/>
</dbReference>
<feature type="compositionally biased region" description="Acidic residues" evidence="7">
    <location>
        <begin position="459"/>
        <end position="468"/>
    </location>
</feature>
<feature type="coiled-coil region" evidence="6">
    <location>
        <begin position="47"/>
        <end position="77"/>
    </location>
</feature>
<keyword evidence="4 6" id="KW-0175">Coiled coil</keyword>
<organism evidence="8 9">
    <name type="scientific">Rhipicephalus sanguineus</name>
    <name type="common">Brown dog tick</name>
    <name type="synonym">Ixodes sanguineus</name>
    <dbReference type="NCBI Taxonomy" id="34632"/>
    <lineage>
        <taxon>Eukaryota</taxon>
        <taxon>Metazoa</taxon>
        <taxon>Ecdysozoa</taxon>
        <taxon>Arthropoda</taxon>
        <taxon>Chelicerata</taxon>
        <taxon>Arachnida</taxon>
        <taxon>Acari</taxon>
        <taxon>Parasitiformes</taxon>
        <taxon>Ixodida</taxon>
        <taxon>Ixodoidea</taxon>
        <taxon>Ixodidae</taxon>
        <taxon>Rhipicephalinae</taxon>
        <taxon>Rhipicephalus</taxon>
        <taxon>Rhipicephalus</taxon>
    </lineage>
</organism>
<keyword evidence="5" id="KW-0206">Cytoskeleton</keyword>
<dbReference type="VEuPathDB" id="VectorBase:RSAN_042320"/>
<evidence type="ECO:0000256" key="5">
    <source>
        <dbReference type="ARBA" id="ARBA00023212"/>
    </source>
</evidence>
<keyword evidence="3" id="KW-0963">Cytoplasm</keyword>
<feature type="region of interest" description="Disordered" evidence="7">
    <location>
        <begin position="447"/>
        <end position="520"/>
    </location>
</feature>
<comment type="subcellular location">
    <subcellularLocation>
        <location evidence="1">Cytoplasm</location>
        <location evidence="1">Cytoskeleton</location>
    </subcellularLocation>
</comment>
<dbReference type="InterPro" id="IPR051483">
    <property type="entry name" value="MAP7_domain-containing"/>
</dbReference>